<evidence type="ECO:0000313" key="2">
    <source>
        <dbReference type="Proteomes" id="UP000054740"/>
    </source>
</evidence>
<keyword evidence="2" id="KW-1185">Reference proteome</keyword>
<gene>
    <name evidence="1" type="ORF">AWB70_01052</name>
</gene>
<dbReference type="RefSeq" id="WP_053567921.1">
    <property type="nucleotide sequence ID" value="NZ_FCNY02000002.1"/>
</dbReference>
<dbReference type="Pfam" id="PF04860">
    <property type="entry name" value="Phage_portal"/>
    <property type="match status" value="1"/>
</dbReference>
<dbReference type="Gene3D" id="3.30.1120.70">
    <property type="match status" value="1"/>
</dbReference>
<protein>
    <submittedName>
        <fullName evidence="1">Head portal protein</fullName>
    </submittedName>
</protein>
<dbReference type="AlphaFoldDB" id="A0A158FLF1"/>
<dbReference type="Proteomes" id="UP000054740">
    <property type="component" value="Unassembled WGS sequence"/>
</dbReference>
<reference evidence="2" key="1">
    <citation type="submission" date="2016-01" db="EMBL/GenBank/DDBJ databases">
        <authorList>
            <person name="Peeters C."/>
        </authorList>
    </citation>
    <scope>NUCLEOTIDE SEQUENCE [LARGE SCALE GENOMIC DNA]</scope>
</reference>
<sequence length="424" mass="46901">MNLAQKARAWIGKSFGLTDVAVWRRFAGTDTYAGKPVNTHTALQVATVWACIRLISETISTLPLITYQRNGSGGRDVARDHWLYALLHDAPNANMTAVEFWEAVVSHLCLWGNSYWLKTYVGKRVVSLELLRPDRMVVKIDRDGFLVYAYSDPRHGYKEYTEEEIAHLKGFGVDGLIGLSPIAYARNSLSSAMAADEASGRVFANGMRAGGALKVNQILKPDQRESIRAGLAEQLAGTANTGKLLVLEAGMEYQGLSINPDDAQMLETRAFNIEEICRWFRVPPFMVGHSEKSTSWGTGLEQQMQGFLTFALRPYLTRIEQCVSKSLLSPVDRLKYYSEFSLEGLMRADSAGRAALYSSAAQNGWMTRNEIRELENRPPVDGGDSLTVQSNLLPIDQLGAQGDSTAARDALKSWLGIEGVKHES</sequence>
<dbReference type="EMBL" id="FCNY02000002">
    <property type="protein sequence ID" value="SAL20585.1"/>
    <property type="molecule type" value="Genomic_DNA"/>
</dbReference>
<dbReference type="NCBIfam" id="TIGR01537">
    <property type="entry name" value="portal_HK97"/>
    <property type="match status" value="1"/>
</dbReference>
<dbReference type="InterPro" id="IPR006944">
    <property type="entry name" value="Phage/GTA_portal"/>
</dbReference>
<dbReference type="Gene3D" id="1.20.1270.210">
    <property type="match status" value="1"/>
</dbReference>
<name>A0A158FLF1_CABCO</name>
<evidence type="ECO:0000313" key="1">
    <source>
        <dbReference type="EMBL" id="SAL20585.1"/>
    </source>
</evidence>
<accession>A0A158FLF1</accession>
<dbReference type="Gene3D" id="3.40.140.120">
    <property type="match status" value="1"/>
</dbReference>
<dbReference type="InterPro" id="IPR006427">
    <property type="entry name" value="Portal_HK97"/>
</dbReference>
<organism evidence="1 2">
    <name type="scientific">Caballeronia cordobensis</name>
    <name type="common">Burkholderia cordobensis</name>
    <dbReference type="NCBI Taxonomy" id="1353886"/>
    <lineage>
        <taxon>Bacteria</taxon>
        <taxon>Pseudomonadati</taxon>
        <taxon>Pseudomonadota</taxon>
        <taxon>Betaproteobacteria</taxon>
        <taxon>Burkholderiales</taxon>
        <taxon>Burkholderiaceae</taxon>
        <taxon>Caballeronia</taxon>
    </lineage>
</organism>
<proteinExistence type="predicted"/>